<dbReference type="GO" id="GO:0055085">
    <property type="term" value="P:transmembrane transport"/>
    <property type="evidence" value="ECO:0007669"/>
    <property type="project" value="InterPro"/>
</dbReference>
<comment type="similarity">
    <text evidence="7">Belongs to the binding-protein-dependent transport system permease family.</text>
</comment>
<dbReference type="CDD" id="cd06261">
    <property type="entry name" value="TM_PBP2"/>
    <property type="match status" value="1"/>
</dbReference>
<gene>
    <name evidence="9" type="ORF">C7M71_019850</name>
</gene>
<reference evidence="10" key="1">
    <citation type="submission" date="2018-07" db="EMBL/GenBank/DDBJ databases">
        <title>Streptacidiphilus bronchialis DSM 106435 chromosome.</title>
        <authorList>
            <person name="Batra D."/>
            <person name="Gulvik C.A."/>
        </authorList>
    </citation>
    <scope>NUCLEOTIDE SEQUENCE [LARGE SCALE GENOMIC DNA]</scope>
    <source>
        <strain evidence="10">DSM 106435</strain>
    </source>
</reference>
<dbReference type="PROSITE" id="PS50928">
    <property type="entry name" value="ABC_TM1"/>
    <property type="match status" value="1"/>
</dbReference>
<dbReference type="RefSeq" id="WP_111492135.1">
    <property type="nucleotide sequence ID" value="NZ_CP031264.1"/>
</dbReference>
<keyword evidence="3" id="KW-1003">Cell membrane</keyword>
<dbReference type="EMBL" id="CP031264">
    <property type="protein sequence ID" value="AXI79335.1"/>
    <property type="molecule type" value="Genomic_DNA"/>
</dbReference>
<dbReference type="Pfam" id="PF19300">
    <property type="entry name" value="BPD_transp_1_N"/>
    <property type="match status" value="1"/>
</dbReference>
<evidence type="ECO:0000313" key="10">
    <source>
        <dbReference type="Proteomes" id="UP000249340"/>
    </source>
</evidence>
<feature type="transmembrane region" description="Helical" evidence="7">
    <location>
        <begin position="249"/>
        <end position="272"/>
    </location>
</feature>
<feature type="transmembrane region" description="Helical" evidence="7">
    <location>
        <begin position="149"/>
        <end position="176"/>
    </location>
</feature>
<dbReference type="InterPro" id="IPR000515">
    <property type="entry name" value="MetI-like"/>
</dbReference>
<dbReference type="OrthoDB" id="3667119at2"/>
<proteinExistence type="inferred from homology"/>
<dbReference type="Pfam" id="PF00528">
    <property type="entry name" value="BPD_transp_1"/>
    <property type="match status" value="1"/>
</dbReference>
<keyword evidence="6 7" id="KW-0472">Membrane</keyword>
<feature type="transmembrane region" description="Helical" evidence="7">
    <location>
        <begin position="114"/>
        <end position="137"/>
    </location>
</feature>
<keyword evidence="2 7" id="KW-0813">Transport</keyword>
<evidence type="ECO:0000259" key="8">
    <source>
        <dbReference type="PROSITE" id="PS50928"/>
    </source>
</evidence>
<feature type="transmembrane region" description="Helical" evidence="7">
    <location>
        <begin position="192"/>
        <end position="212"/>
    </location>
</feature>
<keyword evidence="4 7" id="KW-0812">Transmembrane</keyword>
<keyword evidence="10" id="KW-1185">Reference proteome</keyword>
<feature type="transmembrane region" description="Helical" evidence="7">
    <location>
        <begin position="12"/>
        <end position="30"/>
    </location>
</feature>
<dbReference type="GO" id="GO:0005886">
    <property type="term" value="C:plasma membrane"/>
    <property type="evidence" value="ECO:0007669"/>
    <property type="project" value="UniProtKB-SubCell"/>
</dbReference>
<accession>A0A345T030</accession>
<dbReference type="SUPFAM" id="SSF161098">
    <property type="entry name" value="MetI-like"/>
    <property type="match status" value="1"/>
</dbReference>
<dbReference type="AlphaFoldDB" id="A0A345T030"/>
<evidence type="ECO:0000256" key="7">
    <source>
        <dbReference type="RuleBase" id="RU363032"/>
    </source>
</evidence>
<comment type="subcellular location">
    <subcellularLocation>
        <location evidence="1 7">Cell membrane</location>
        <topology evidence="1 7">Multi-pass membrane protein</topology>
    </subcellularLocation>
</comment>
<protein>
    <submittedName>
        <fullName evidence="9">ABC transporter permease</fullName>
    </submittedName>
</protein>
<name>A0A345T030_9ACTN</name>
<evidence type="ECO:0000256" key="1">
    <source>
        <dbReference type="ARBA" id="ARBA00004651"/>
    </source>
</evidence>
<dbReference type="PANTHER" id="PTHR43163:SF6">
    <property type="entry name" value="DIPEPTIDE TRANSPORT SYSTEM PERMEASE PROTEIN DPPB-RELATED"/>
    <property type="match status" value="1"/>
</dbReference>
<evidence type="ECO:0000256" key="5">
    <source>
        <dbReference type="ARBA" id="ARBA00022989"/>
    </source>
</evidence>
<sequence>MLRFLLRRSVSTALLLLVLSAVVFLLFYASPGDPAILVCGKGCDGERLATVRHKLGTDLPLWQQYGHFLQGLVAGRDYDAGTDITHCAAPCFGYSFQTDQPVLGMITSKLPVDISLTLGAMVIWLVVGVGTGLLSALRRGGVTERLLTALTLGGMSTPVFLIGLLLMMLFCSYLGWLPYPQYVPIGDGPARWAANLVLPWLSLALISAAAYARMTRSSMLETLAEDHIRTARAYGLSERRIVAGHALRGALTPVVTLLAIDVGGMLGGATLTESVFGFDGLGRLLVDSVNHIDLPVVVGVTLFAAFFIVIANAVADVLYAVADPRVALA</sequence>
<keyword evidence="5 7" id="KW-1133">Transmembrane helix</keyword>
<feature type="domain" description="ABC transmembrane type-1" evidence="8">
    <location>
        <begin position="110"/>
        <end position="319"/>
    </location>
</feature>
<evidence type="ECO:0000256" key="6">
    <source>
        <dbReference type="ARBA" id="ARBA00023136"/>
    </source>
</evidence>
<dbReference type="Proteomes" id="UP000249340">
    <property type="component" value="Chromosome"/>
</dbReference>
<evidence type="ECO:0000313" key="9">
    <source>
        <dbReference type="EMBL" id="AXI79335.1"/>
    </source>
</evidence>
<evidence type="ECO:0000256" key="4">
    <source>
        <dbReference type="ARBA" id="ARBA00022692"/>
    </source>
</evidence>
<dbReference type="InterPro" id="IPR035906">
    <property type="entry name" value="MetI-like_sf"/>
</dbReference>
<dbReference type="InterPro" id="IPR045621">
    <property type="entry name" value="BPD_transp_1_N"/>
</dbReference>
<organism evidence="9 10">
    <name type="scientific">Peterkaempfera bronchialis</name>
    <dbReference type="NCBI Taxonomy" id="2126346"/>
    <lineage>
        <taxon>Bacteria</taxon>
        <taxon>Bacillati</taxon>
        <taxon>Actinomycetota</taxon>
        <taxon>Actinomycetes</taxon>
        <taxon>Kitasatosporales</taxon>
        <taxon>Streptomycetaceae</taxon>
        <taxon>Peterkaempfera</taxon>
    </lineage>
</organism>
<dbReference type="PANTHER" id="PTHR43163">
    <property type="entry name" value="DIPEPTIDE TRANSPORT SYSTEM PERMEASE PROTEIN DPPB-RELATED"/>
    <property type="match status" value="1"/>
</dbReference>
<dbReference type="Gene3D" id="1.10.3720.10">
    <property type="entry name" value="MetI-like"/>
    <property type="match status" value="1"/>
</dbReference>
<evidence type="ECO:0000256" key="3">
    <source>
        <dbReference type="ARBA" id="ARBA00022475"/>
    </source>
</evidence>
<feature type="transmembrane region" description="Helical" evidence="7">
    <location>
        <begin position="292"/>
        <end position="315"/>
    </location>
</feature>
<dbReference type="KEGG" id="stri:C7M71_019850"/>
<evidence type="ECO:0000256" key="2">
    <source>
        <dbReference type="ARBA" id="ARBA00022448"/>
    </source>
</evidence>